<evidence type="ECO:0000313" key="3">
    <source>
        <dbReference type="Proteomes" id="UP001477672"/>
    </source>
</evidence>
<dbReference type="RefSeq" id="WP_349215637.1">
    <property type="nucleotide sequence ID" value="NZ_JBBMFA010000083.1"/>
</dbReference>
<comment type="caution">
    <text evidence="2">The sequence shown here is derived from an EMBL/GenBank/DDBJ whole genome shotgun (WGS) entry which is preliminary data.</text>
</comment>
<feature type="region of interest" description="Disordered" evidence="1">
    <location>
        <begin position="1"/>
        <end position="31"/>
    </location>
</feature>
<feature type="compositionally biased region" description="Basic and acidic residues" evidence="1">
    <location>
        <begin position="1"/>
        <end position="11"/>
    </location>
</feature>
<sequence length="75" mass="8469">MRKVSKTERYRTVPNAPQGEGKGEDEGEGEEKGDFLRKYAFSDMHRGIIFLCVAPGNFHKELCATLFGFCVALRK</sequence>
<accession>A0ABV1GEB4</accession>
<name>A0ABV1GEB4_9FIRM</name>
<reference evidence="2 3" key="1">
    <citation type="submission" date="2024-03" db="EMBL/GenBank/DDBJ databases">
        <title>Human intestinal bacterial collection.</title>
        <authorList>
            <person name="Pauvert C."/>
            <person name="Hitch T.C.A."/>
            <person name="Clavel T."/>
        </authorList>
    </citation>
    <scope>NUCLEOTIDE SEQUENCE [LARGE SCALE GENOMIC DNA]</scope>
    <source>
        <strain evidence="2 3">CLA-JM-H11</strain>
    </source>
</reference>
<evidence type="ECO:0000256" key="1">
    <source>
        <dbReference type="SAM" id="MobiDB-lite"/>
    </source>
</evidence>
<proteinExistence type="predicted"/>
<dbReference type="Proteomes" id="UP001477672">
    <property type="component" value="Unassembled WGS sequence"/>
</dbReference>
<organism evidence="2 3">
    <name type="scientific">Ruthenibacterium intestinale</name>
    <dbReference type="NCBI Taxonomy" id="3133163"/>
    <lineage>
        <taxon>Bacteria</taxon>
        <taxon>Bacillati</taxon>
        <taxon>Bacillota</taxon>
        <taxon>Clostridia</taxon>
        <taxon>Eubacteriales</taxon>
        <taxon>Oscillospiraceae</taxon>
        <taxon>Ruthenibacterium</taxon>
    </lineage>
</organism>
<keyword evidence="3" id="KW-1185">Reference proteome</keyword>
<evidence type="ECO:0000313" key="2">
    <source>
        <dbReference type="EMBL" id="MEQ2520179.1"/>
    </source>
</evidence>
<dbReference type="EMBL" id="JBBMFA010000083">
    <property type="protein sequence ID" value="MEQ2520179.1"/>
    <property type="molecule type" value="Genomic_DNA"/>
</dbReference>
<gene>
    <name evidence="2" type="ORF">WMO24_07020</name>
</gene>
<protein>
    <submittedName>
        <fullName evidence="2">Uncharacterized protein</fullName>
    </submittedName>
</protein>